<evidence type="ECO:0000313" key="3">
    <source>
        <dbReference type="Proteomes" id="UP000521872"/>
    </source>
</evidence>
<gene>
    <name evidence="2" type="ORF">D9613_011877</name>
</gene>
<dbReference type="EMBL" id="JAACJL010000047">
    <property type="protein sequence ID" value="KAF4612742.1"/>
    <property type="molecule type" value="Genomic_DNA"/>
</dbReference>
<organism evidence="2 3">
    <name type="scientific">Agrocybe pediades</name>
    <dbReference type="NCBI Taxonomy" id="84607"/>
    <lineage>
        <taxon>Eukaryota</taxon>
        <taxon>Fungi</taxon>
        <taxon>Dikarya</taxon>
        <taxon>Basidiomycota</taxon>
        <taxon>Agaricomycotina</taxon>
        <taxon>Agaricomycetes</taxon>
        <taxon>Agaricomycetidae</taxon>
        <taxon>Agaricales</taxon>
        <taxon>Agaricineae</taxon>
        <taxon>Strophariaceae</taxon>
        <taxon>Agrocybe</taxon>
    </lineage>
</organism>
<evidence type="ECO:0000313" key="2">
    <source>
        <dbReference type="EMBL" id="KAF4612742.1"/>
    </source>
</evidence>
<dbReference type="Pfam" id="PF12937">
    <property type="entry name" value="F-box-like"/>
    <property type="match status" value="1"/>
</dbReference>
<dbReference type="SUPFAM" id="SSF52047">
    <property type="entry name" value="RNI-like"/>
    <property type="match status" value="1"/>
</dbReference>
<feature type="domain" description="F-box" evidence="1">
    <location>
        <begin position="25"/>
        <end position="74"/>
    </location>
</feature>
<evidence type="ECO:0000259" key="1">
    <source>
        <dbReference type="Pfam" id="PF12937"/>
    </source>
</evidence>
<dbReference type="Gene3D" id="1.20.1280.50">
    <property type="match status" value="1"/>
</dbReference>
<keyword evidence="3" id="KW-1185">Reference proteome</keyword>
<comment type="caution">
    <text evidence="2">The sequence shown here is derived from an EMBL/GenBank/DDBJ whole genome shotgun (WGS) entry which is preliminary data.</text>
</comment>
<accession>A0A8H4QLY7</accession>
<dbReference type="Proteomes" id="UP000521872">
    <property type="component" value="Unassembled WGS sequence"/>
</dbReference>
<dbReference type="InterPro" id="IPR001810">
    <property type="entry name" value="F-box_dom"/>
</dbReference>
<sequence length="522" mass="58966">MPPATHNDATGLVLSTTEGSSCTVQTLPPELLLQIFMKNTELDDPSHNQLHTARRSSQVCRLWREQLLGFPTVWGRLLGLEYYECVGNDWRQEVLSRTRGALLWITGSVTQSTSGFFFSVLEEKWGKVEVLEITCKWNPAPGFRRTIWPILQRDAPSLESIILRDESASLGDLEMQSPTRTSSTTLFNGVAPRLRTLNIFPQFYFDATAPWLSDLRDLKLFAYHTVPMILSILKSTPLLRILRIIGDKKETSSSTEYADLELPSLPHLESLELSGCPTFLSSILESIDFPTRRRQLRRLFIGTCHHEHSDIPTRTLESVQHAVMKRIQAYMDDFPPKYIYLSEIRVDAFYPTIFIRDPPTWDAPEESNSLFITIALSSSLRLLIHRLAASPSFSAVQKLQTSIGGTIEAMVPLYKALHSVTDLSVDSDSAYKLFDGMDQYPLFPSLNVLRLTRDAPIRYLHNFYSQLLDFVENRALIGSPLSILHLPKSDVCRLSDVHTSCLYGIPGLVVNLTTRSGCLSDN</sequence>
<protein>
    <recommendedName>
        <fullName evidence="1">F-box domain-containing protein</fullName>
    </recommendedName>
</protein>
<proteinExistence type="predicted"/>
<reference evidence="2 3" key="1">
    <citation type="submission" date="2019-12" db="EMBL/GenBank/DDBJ databases">
        <authorList>
            <person name="Floudas D."/>
            <person name="Bentzer J."/>
            <person name="Ahren D."/>
            <person name="Johansson T."/>
            <person name="Persson P."/>
            <person name="Tunlid A."/>
        </authorList>
    </citation>
    <scope>NUCLEOTIDE SEQUENCE [LARGE SCALE GENOMIC DNA]</scope>
    <source>
        <strain evidence="2 3">CBS 102.39</strain>
    </source>
</reference>
<name>A0A8H4QLY7_9AGAR</name>
<dbReference type="AlphaFoldDB" id="A0A8H4QLY7"/>